<dbReference type="Pfam" id="PF00994">
    <property type="entry name" value="MoCF_biosynth"/>
    <property type="match status" value="1"/>
</dbReference>
<dbReference type="InterPro" id="IPR036425">
    <property type="entry name" value="MoaB/Mog-like_dom_sf"/>
</dbReference>
<comment type="pathway">
    <text evidence="4">Cofactor biosynthesis; molybdopterin biosynthesis.</text>
</comment>
<proteinExistence type="inferred from homology"/>
<evidence type="ECO:0000256" key="3">
    <source>
        <dbReference type="ARBA" id="ARBA00047317"/>
    </source>
</evidence>
<keyword evidence="4" id="KW-0501">Molybdenum cofactor biosynthesis</keyword>
<dbReference type="GO" id="GO:0046872">
    <property type="term" value="F:metal ion binding"/>
    <property type="evidence" value="ECO:0007669"/>
    <property type="project" value="UniProtKB-UniRule"/>
</dbReference>
<dbReference type="EC" id="2.10.1.1" evidence="4"/>
<keyword evidence="4" id="KW-0479">Metal-binding</keyword>
<dbReference type="GO" id="GO:0006777">
    <property type="term" value="P:Mo-molybdopterin cofactor biosynthetic process"/>
    <property type="evidence" value="ECO:0007669"/>
    <property type="project" value="UniProtKB-UniRule"/>
</dbReference>
<dbReference type="SUPFAM" id="SSF63867">
    <property type="entry name" value="MoeA C-terminal domain-like"/>
    <property type="match status" value="1"/>
</dbReference>
<dbReference type="SUPFAM" id="SSF53218">
    <property type="entry name" value="Molybdenum cofactor biosynthesis proteins"/>
    <property type="match status" value="1"/>
</dbReference>
<comment type="function">
    <text evidence="1 4">Catalyzes the insertion of molybdate into adenylated molybdopterin with the concomitant release of AMP.</text>
</comment>
<dbReference type="InterPro" id="IPR001453">
    <property type="entry name" value="MoaB/Mog_dom"/>
</dbReference>
<evidence type="ECO:0000259" key="5">
    <source>
        <dbReference type="SMART" id="SM00852"/>
    </source>
</evidence>
<dbReference type="Gene3D" id="3.90.105.10">
    <property type="entry name" value="Molybdopterin biosynthesis moea protein, domain 2"/>
    <property type="match status" value="1"/>
</dbReference>
<keyword evidence="4" id="KW-0460">Magnesium</keyword>
<reference evidence="6 7" key="1">
    <citation type="submission" date="2019-11" db="EMBL/GenBank/DDBJ databases">
        <title>Comparative genomics of hydrocarbon-degrading Desulfosarcina strains.</title>
        <authorList>
            <person name="Watanabe M."/>
            <person name="Kojima H."/>
            <person name="Fukui M."/>
        </authorList>
    </citation>
    <scope>NUCLEOTIDE SEQUENCE [LARGE SCALE GENOMIC DNA]</scope>
    <source>
        <strain evidence="6 7">28bB2T</strain>
    </source>
</reference>
<dbReference type="NCBIfam" id="NF045515">
    <property type="entry name" value="Glp_gephyrin"/>
    <property type="match status" value="1"/>
</dbReference>
<dbReference type="InterPro" id="IPR005110">
    <property type="entry name" value="MoeA_linker/N"/>
</dbReference>
<gene>
    <name evidence="6" type="ORF">DSCO28_16080</name>
</gene>
<evidence type="ECO:0000256" key="1">
    <source>
        <dbReference type="ARBA" id="ARBA00002901"/>
    </source>
</evidence>
<dbReference type="EMBL" id="AP021876">
    <property type="protein sequence ID" value="BBO81042.1"/>
    <property type="molecule type" value="Genomic_DNA"/>
</dbReference>
<evidence type="ECO:0000256" key="2">
    <source>
        <dbReference type="ARBA" id="ARBA00010763"/>
    </source>
</evidence>
<dbReference type="KEGG" id="dov:DSCO28_16080"/>
<dbReference type="Gene3D" id="2.170.190.11">
    <property type="entry name" value="Molybdopterin biosynthesis moea protein, domain 3"/>
    <property type="match status" value="1"/>
</dbReference>
<dbReference type="PANTHER" id="PTHR10192:SF5">
    <property type="entry name" value="GEPHYRIN"/>
    <property type="match status" value="1"/>
</dbReference>
<keyword evidence="4 6" id="KW-0808">Transferase</keyword>
<dbReference type="InterPro" id="IPR036135">
    <property type="entry name" value="MoeA_linker/N_sf"/>
</dbReference>
<name>A0A5K7ZG31_9BACT</name>
<dbReference type="AlphaFoldDB" id="A0A5K7ZG31"/>
<dbReference type="Gene3D" id="3.40.980.10">
    <property type="entry name" value="MoaB/Mog-like domain"/>
    <property type="match status" value="1"/>
</dbReference>
<dbReference type="UniPathway" id="UPA00344"/>
<organism evidence="6 7">
    <name type="scientific">Desulfosarcina ovata subsp. sediminis</name>
    <dbReference type="NCBI Taxonomy" id="885957"/>
    <lineage>
        <taxon>Bacteria</taxon>
        <taxon>Pseudomonadati</taxon>
        <taxon>Thermodesulfobacteriota</taxon>
        <taxon>Desulfobacteria</taxon>
        <taxon>Desulfobacterales</taxon>
        <taxon>Desulfosarcinaceae</taxon>
        <taxon>Desulfosarcina</taxon>
    </lineage>
</organism>
<dbReference type="Proteomes" id="UP000425960">
    <property type="component" value="Chromosome"/>
</dbReference>
<evidence type="ECO:0000313" key="7">
    <source>
        <dbReference type="Proteomes" id="UP000425960"/>
    </source>
</evidence>
<keyword evidence="4" id="KW-0500">Molybdenum</keyword>
<comment type="cofactor">
    <cofactor evidence="4">
        <name>Mg(2+)</name>
        <dbReference type="ChEBI" id="CHEBI:18420"/>
    </cofactor>
</comment>
<feature type="domain" description="MoaB/Mog" evidence="5">
    <location>
        <begin position="184"/>
        <end position="321"/>
    </location>
</feature>
<comment type="similarity">
    <text evidence="2 4">Belongs to the MoeA family.</text>
</comment>
<dbReference type="CDD" id="cd00887">
    <property type="entry name" value="MoeA"/>
    <property type="match status" value="1"/>
</dbReference>
<dbReference type="SMART" id="SM00852">
    <property type="entry name" value="MoCF_biosynth"/>
    <property type="match status" value="1"/>
</dbReference>
<evidence type="ECO:0000256" key="4">
    <source>
        <dbReference type="RuleBase" id="RU365090"/>
    </source>
</evidence>
<dbReference type="SUPFAM" id="SSF63882">
    <property type="entry name" value="MoeA N-terminal region -like"/>
    <property type="match status" value="1"/>
</dbReference>
<dbReference type="GO" id="GO:0005829">
    <property type="term" value="C:cytosol"/>
    <property type="evidence" value="ECO:0007669"/>
    <property type="project" value="TreeGrafter"/>
</dbReference>
<dbReference type="InterPro" id="IPR036688">
    <property type="entry name" value="MoeA_C_domain_IV_sf"/>
</dbReference>
<sequence>MVRTLPIGFDEALALTLEHIHALPPESTELLNSFGKALAEDIFSKVDSPSIDASLKDGYAVISEEVAHASADHPVSLKLAGSIGAGDQVMTSVTPGFTVRVLTGARIPPGANAVLSEEFTTCDGSTVIACNNAEPGRNILPKGSDVALGQIMTKKGSLIIPGVAGLMAAAGHSRLNVVRSPTVALISTGSEVVAPGSPLPEGKLYASNMTTLGSWCKKYGMQPLLSVVEDDPQEIHKVIQSYSASADAIVTSGGAWTSDRDLVAKILDQLGWKQIFHRIRIGPGKAVGFGILNDKPVFILPGGPPSNLIGFLEIALPGLLTLAGHSCPRLPIMQVRLAKEIRGRYADWTQFVFGVLTPGEDVPVFHALTDKSRLRSMAEAHAIVCIPEGKTVLPAGLTVAAQYLK</sequence>
<comment type="catalytic activity">
    <reaction evidence="3">
        <text>adenylyl-molybdopterin + molybdate = Mo-molybdopterin + AMP + H(+)</text>
        <dbReference type="Rhea" id="RHEA:35047"/>
        <dbReference type="ChEBI" id="CHEBI:15378"/>
        <dbReference type="ChEBI" id="CHEBI:36264"/>
        <dbReference type="ChEBI" id="CHEBI:62727"/>
        <dbReference type="ChEBI" id="CHEBI:71302"/>
        <dbReference type="ChEBI" id="CHEBI:456215"/>
        <dbReference type="EC" id="2.10.1.1"/>
    </reaction>
</comment>
<dbReference type="PANTHER" id="PTHR10192">
    <property type="entry name" value="MOLYBDOPTERIN BIOSYNTHESIS PROTEIN"/>
    <property type="match status" value="1"/>
</dbReference>
<evidence type="ECO:0000313" key="6">
    <source>
        <dbReference type="EMBL" id="BBO81042.1"/>
    </source>
</evidence>
<dbReference type="Pfam" id="PF03453">
    <property type="entry name" value="MoeA_N"/>
    <property type="match status" value="1"/>
</dbReference>
<protein>
    <recommendedName>
        <fullName evidence="4">Molybdopterin molybdenumtransferase</fullName>
        <ecNumber evidence="4">2.10.1.1</ecNumber>
    </recommendedName>
</protein>
<dbReference type="Gene3D" id="2.40.340.10">
    <property type="entry name" value="MoeA, C-terminal, domain IV"/>
    <property type="match status" value="1"/>
</dbReference>
<dbReference type="InterPro" id="IPR038987">
    <property type="entry name" value="MoeA-like"/>
</dbReference>
<dbReference type="GO" id="GO:0061599">
    <property type="term" value="F:molybdopterin molybdotransferase activity"/>
    <property type="evidence" value="ECO:0007669"/>
    <property type="project" value="UniProtKB-UniRule"/>
</dbReference>
<accession>A0A5K7ZG31</accession>